<feature type="chain" id="PRO_5037918771" description="Secreted protein" evidence="1">
    <location>
        <begin position="22"/>
        <end position="113"/>
    </location>
</feature>
<feature type="signal peptide" evidence="1">
    <location>
        <begin position="1"/>
        <end position="21"/>
    </location>
</feature>
<comment type="caution">
    <text evidence="2">The sequence shown here is derived from an EMBL/GenBank/DDBJ whole genome shotgun (WGS) entry which is preliminary data.</text>
</comment>
<evidence type="ECO:0000313" key="2">
    <source>
        <dbReference type="EMBL" id="HJE24097.1"/>
    </source>
</evidence>
<proteinExistence type="predicted"/>
<dbReference type="EMBL" id="DYYG01000033">
    <property type="protein sequence ID" value="HJE24097.1"/>
    <property type="molecule type" value="Genomic_DNA"/>
</dbReference>
<protein>
    <recommendedName>
        <fullName evidence="4">Secreted protein</fullName>
    </recommendedName>
</protein>
<dbReference type="AlphaFoldDB" id="A0A921JFG6"/>
<evidence type="ECO:0000313" key="3">
    <source>
        <dbReference type="Proteomes" id="UP000742631"/>
    </source>
</evidence>
<name>A0A921JFG6_9HYPH</name>
<sequence>MRAAVMAAVLPVLLWPAVVGAQDTTTVRTESFPRPPYSGATYYIYERAGRTICTKLSVCNKFNECELTYRQGVYRDDEDAATGTPYGTTPAVPISSASLAKHVCLTRFGLTGR</sequence>
<keyword evidence="1" id="KW-0732">Signal</keyword>
<reference evidence="2" key="1">
    <citation type="journal article" date="2021" name="PeerJ">
        <title>Extensive microbial diversity within the chicken gut microbiome revealed by metagenomics and culture.</title>
        <authorList>
            <person name="Gilroy R."/>
            <person name="Ravi A."/>
            <person name="Getino M."/>
            <person name="Pursley I."/>
            <person name="Horton D.L."/>
            <person name="Alikhan N.F."/>
            <person name="Baker D."/>
            <person name="Gharbi K."/>
            <person name="Hall N."/>
            <person name="Watson M."/>
            <person name="Adriaenssens E.M."/>
            <person name="Foster-Nyarko E."/>
            <person name="Jarju S."/>
            <person name="Secka A."/>
            <person name="Antonio M."/>
            <person name="Oren A."/>
            <person name="Chaudhuri R.R."/>
            <person name="La Ragione R."/>
            <person name="Hildebrand F."/>
            <person name="Pallen M.J."/>
        </authorList>
    </citation>
    <scope>NUCLEOTIDE SEQUENCE</scope>
    <source>
        <strain evidence="2">316</strain>
    </source>
</reference>
<organism evidence="2 3">
    <name type="scientific">Methylorubrum populi</name>
    <dbReference type="NCBI Taxonomy" id="223967"/>
    <lineage>
        <taxon>Bacteria</taxon>
        <taxon>Pseudomonadati</taxon>
        <taxon>Pseudomonadota</taxon>
        <taxon>Alphaproteobacteria</taxon>
        <taxon>Hyphomicrobiales</taxon>
        <taxon>Methylobacteriaceae</taxon>
        <taxon>Methylorubrum</taxon>
    </lineage>
</organism>
<accession>A0A921JFG6</accession>
<reference evidence="2" key="2">
    <citation type="submission" date="2021-09" db="EMBL/GenBank/DDBJ databases">
        <authorList>
            <person name="Gilroy R."/>
        </authorList>
    </citation>
    <scope>NUCLEOTIDE SEQUENCE</scope>
    <source>
        <strain evidence="2">316</strain>
    </source>
</reference>
<gene>
    <name evidence="2" type="ORF">K8W01_10600</name>
</gene>
<evidence type="ECO:0000256" key="1">
    <source>
        <dbReference type="SAM" id="SignalP"/>
    </source>
</evidence>
<dbReference type="Proteomes" id="UP000742631">
    <property type="component" value="Unassembled WGS sequence"/>
</dbReference>
<evidence type="ECO:0008006" key="4">
    <source>
        <dbReference type="Google" id="ProtNLM"/>
    </source>
</evidence>